<dbReference type="PANTHER" id="PTHR31529">
    <property type="entry name" value="LOB DOMAIN CONTAINING PROTEIN"/>
    <property type="match status" value="1"/>
</dbReference>
<dbReference type="AlphaFoldDB" id="A0A6I9R7C7"/>
<accession>A0A6I9R7C7</accession>
<dbReference type="GO" id="GO:0045893">
    <property type="term" value="P:positive regulation of DNA-templated transcription"/>
    <property type="evidence" value="ECO:0007669"/>
    <property type="project" value="TreeGrafter"/>
</dbReference>
<protein>
    <submittedName>
        <fullName evidence="4">LOB domain-containing protein CRL1-like</fullName>
    </submittedName>
</protein>
<dbReference type="Pfam" id="PF03195">
    <property type="entry name" value="LOB"/>
    <property type="match status" value="1"/>
</dbReference>
<dbReference type="GO" id="GO:0005634">
    <property type="term" value="C:nucleus"/>
    <property type="evidence" value="ECO:0007669"/>
    <property type="project" value="TreeGrafter"/>
</dbReference>
<dbReference type="GO" id="GO:0009755">
    <property type="term" value="P:hormone-mediated signaling pathway"/>
    <property type="evidence" value="ECO:0007669"/>
    <property type="project" value="TreeGrafter"/>
</dbReference>
<organism evidence="3 4">
    <name type="scientific">Elaeis guineensis var. tenera</name>
    <name type="common">Oil palm</name>
    <dbReference type="NCBI Taxonomy" id="51953"/>
    <lineage>
        <taxon>Eukaryota</taxon>
        <taxon>Viridiplantae</taxon>
        <taxon>Streptophyta</taxon>
        <taxon>Embryophyta</taxon>
        <taxon>Tracheophyta</taxon>
        <taxon>Spermatophyta</taxon>
        <taxon>Magnoliopsida</taxon>
        <taxon>Liliopsida</taxon>
        <taxon>Arecaceae</taxon>
        <taxon>Arecoideae</taxon>
        <taxon>Cocoseae</taxon>
        <taxon>Elaeidinae</taxon>
        <taxon>Elaeis</taxon>
    </lineage>
</organism>
<evidence type="ECO:0000256" key="1">
    <source>
        <dbReference type="ARBA" id="ARBA00005474"/>
    </source>
</evidence>
<comment type="similarity">
    <text evidence="1">Belongs to the LOB domain-containing protein family.</text>
</comment>
<dbReference type="KEGG" id="egu:105043102"/>
<dbReference type="OrthoDB" id="668748at2759"/>
<dbReference type="InterPro" id="IPR004883">
    <property type="entry name" value="LOB"/>
</dbReference>
<evidence type="ECO:0000259" key="2">
    <source>
        <dbReference type="PROSITE" id="PS50891"/>
    </source>
</evidence>
<name>A0A6I9R7C7_ELAGV</name>
<proteinExistence type="inferred from homology"/>
<dbReference type="PROSITE" id="PS50891">
    <property type="entry name" value="LOB"/>
    <property type="match status" value="1"/>
</dbReference>
<dbReference type="InParanoid" id="A0A6I9R7C7"/>
<evidence type="ECO:0000313" key="3">
    <source>
        <dbReference type="Proteomes" id="UP000504607"/>
    </source>
</evidence>
<gene>
    <name evidence="4" type="primary">LOC105043102</name>
</gene>
<dbReference type="RefSeq" id="XP_010918824.1">
    <property type="nucleotide sequence ID" value="XM_010920522.2"/>
</dbReference>
<sequence>MTGFGSPCGACKFLRRKCVRGCIFAPYFCHEQGATHFAAIHKVFGASNVSKLLMHLPVNDRSEAAITISYEAQARLQDPIYGCVAHIFALQQQVVNLQAQLASLQAQAGQGLGNGSCATLTPQEDKLHQKSPPCQQDGQGFFQSGDGRMQSFLPNTSMNAESMNYYNSELSESNSIQSSQMYNPHSGLSDENMSFGIEDDPSCAMATLGMQPSPWTSAYHDMEDLQSVTFAYLHGS</sequence>
<feature type="domain" description="LOB" evidence="2">
    <location>
        <begin position="6"/>
        <end position="108"/>
    </location>
</feature>
<evidence type="ECO:0000313" key="4">
    <source>
        <dbReference type="RefSeq" id="XP_010918824.1"/>
    </source>
</evidence>
<dbReference type="GeneID" id="105043102"/>
<dbReference type="PANTHER" id="PTHR31529:SF26">
    <property type="entry name" value="LOB DOMAIN-CONTAINING PROTEIN CRL1"/>
    <property type="match status" value="1"/>
</dbReference>
<dbReference type="Proteomes" id="UP000504607">
    <property type="component" value="Chromosome 4"/>
</dbReference>
<reference evidence="4" key="1">
    <citation type="submission" date="2025-08" db="UniProtKB">
        <authorList>
            <consortium name="RefSeq"/>
        </authorList>
    </citation>
    <scope>IDENTIFICATION</scope>
</reference>
<keyword evidence="3" id="KW-1185">Reference proteome</keyword>